<dbReference type="AlphaFoldDB" id="A0AAU7NX42"/>
<reference evidence="1 2" key="1">
    <citation type="journal article" date="2024" name="Microbiology">
        <title>Methylomarinum rosea sp. nov., a novel halophilic methanotrophic bacterium from the hypersaline Lake Elton.</title>
        <authorList>
            <person name="Suleimanov R.Z."/>
            <person name="Oshkin I.Y."/>
            <person name="Danilova O.V."/>
            <person name="Suzina N.E."/>
            <person name="Dedysh S.N."/>
        </authorList>
    </citation>
    <scope>NUCLEOTIDE SEQUENCE [LARGE SCALE GENOMIC DNA]</scope>
    <source>
        <strain evidence="1 2">Ch1-1</strain>
    </source>
</reference>
<dbReference type="RefSeq" id="WP_349432196.1">
    <property type="nucleotide sequence ID" value="NZ_CP157743.1"/>
</dbReference>
<proteinExistence type="predicted"/>
<name>A0AAU7NX42_9GAMM</name>
<accession>A0AAU7NX42</accession>
<evidence type="ECO:0000313" key="2">
    <source>
        <dbReference type="Proteomes" id="UP001225378"/>
    </source>
</evidence>
<dbReference type="KEGG" id="mech:Q9L42_005350"/>
<sequence length="62" mass="6905">MSPEELVIQAHKEHFESNNLIEAEQLYLQAANMGSGHAAHELGVLYIVPDRKLIIPKIINGI</sequence>
<evidence type="ECO:0000313" key="1">
    <source>
        <dbReference type="EMBL" id="XBS21553.1"/>
    </source>
</evidence>
<gene>
    <name evidence="1" type="ORF">Q9L42_005350</name>
</gene>
<dbReference type="Proteomes" id="UP001225378">
    <property type="component" value="Chromosome"/>
</dbReference>
<keyword evidence="2" id="KW-1185">Reference proteome</keyword>
<dbReference type="EMBL" id="CP157743">
    <property type="protein sequence ID" value="XBS21553.1"/>
    <property type="molecule type" value="Genomic_DNA"/>
</dbReference>
<organism evidence="1 2">
    <name type="scientific">Methylomarinum roseum</name>
    <dbReference type="NCBI Taxonomy" id="3067653"/>
    <lineage>
        <taxon>Bacteria</taxon>
        <taxon>Pseudomonadati</taxon>
        <taxon>Pseudomonadota</taxon>
        <taxon>Gammaproteobacteria</taxon>
        <taxon>Methylococcales</taxon>
        <taxon>Methylococcaceae</taxon>
        <taxon>Methylomarinum</taxon>
    </lineage>
</organism>
<protein>
    <submittedName>
        <fullName evidence="1">Uncharacterized protein</fullName>
    </submittedName>
</protein>